<keyword evidence="1" id="KW-1133">Transmembrane helix</keyword>
<evidence type="ECO:0000313" key="3">
    <source>
        <dbReference type="Proteomes" id="UP000314285"/>
    </source>
</evidence>
<dbReference type="RefSeq" id="WP_106439108.1">
    <property type="nucleotide sequence ID" value="NZ_CP157451.1"/>
</dbReference>
<protein>
    <submittedName>
        <fullName evidence="2">Uncharacterized protein</fullName>
    </submittedName>
</protein>
<evidence type="ECO:0000313" key="2">
    <source>
        <dbReference type="EMBL" id="TNX85401.1"/>
    </source>
</evidence>
<organism evidence="2 3">
    <name type="scientific">Acinetobacter radioresistens</name>
    <dbReference type="NCBI Taxonomy" id="40216"/>
    <lineage>
        <taxon>Bacteria</taxon>
        <taxon>Pseudomonadati</taxon>
        <taxon>Pseudomonadota</taxon>
        <taxon>Gammaproteobacteria</taxon>
        <taxon>Moraxellales</taxon>
        <taxon>Moraxellaceae</taxon>
        <taxon>Acinetobacter</taxon>
    </lineage>
</organism>
<reference evidence="2 3" key="1">
    <citation type="submission" date="2019-06" db="EMBL/GenBank/DDBJ databases">
        <title>Genome of Acinetobacter radioresistens APH1, a phenol degrading strain.</title>
        <authorList>
            <person name="Liu Y."/>
        </authorList>
    </citation>
    <scope>NUCLEOTIDE SEQUENCE [LARGE SCALE GENOMIC DNA]</scope>
    <source>
        <strain evidence="2 3">APH1</strain>
    </source>
</reference>
<name>A0A8H2PU63_ACIRA</name>
<sequence length="91" mass="10226">MKISKGFWGMLSAILVVGIAFYSYLAIASKPEILNGYKEGSEEYKGYTFARDNQLKSKEECSIATTEFPELPKVSNDFMSGCKSYFKKPSE</sequence>
<gene>
    <name evidence="2" type="ORF">FHY67_14740</name>
</gene>
<accession>A0A8H2PU63</accession>
<proteinExistence type="predicted"/>
<evidence type="ECO:0000256" key="1">
    <source>
        <dbReference type="SAM" id="Phobius"/>
    </source>
</evidence>
<dbReference type="Proteomes" id="UP000314285">
    <property type="component" value="Unassembled WGS sequence"/>
</dbReference>
<keyword evidence="1" id="KW-0812">Transmembrane</keyword>
<feature type="transmembrane region" description="Helical" evidence="1">
    <location>
        <begin position="6"/>
        <end position="27"/>
    </location>
</feature>
<keyword evidence="1" id="KW-0472">Membrane</keyword>
<dbReference type="AlphaFoldDB" id="A0A8H2PU63"/>
<comment type="caution">
    <text evidence="2">The sequence shown here is derived from an EMBL/GenBank/DDBJ whole genome shotgun (WGS) entry which is preliminary data.</text>
</comment>
<dbReference type="EMBL" id="VFBM01000022">
    <property type="protein sequence ID" value="TNX85401.1"/>
    <property type="molecule type" value="Genomic_DNA"/>
</dbReference>